<dbReference type="VEuPathDB" id="VectorBase:HLOH_056296"/>
<evidence type="ECO:0008006" key="3">
    <source>
        <dbReference type="Google" id="ProtNLM"/>
    </source>
</evidence>
<name>A0A9J6GIG0_HAELO</name>
<proteinExistence type="predicted"/>
<evidence type="ECO:0000313" key="1">
    <source>
        <dbReference type="EMBL" id="KAH9374415.1"/>
    </source>
</evidence>
<sequence length="150" mass="16289">MVTEASVGRVIRPAEHPVIGHQGRQNARQALQGVEELDRLESGNLPPTVTFCLHKPYMLVKNLDVTEGLVDGMVGTLLDIEHGADGTVNRAWLMRPPNVGVNVKAKVSCRLGVRRRLHGFPSIPDHDLCSEKQVPQARIGPETAVSFGTG</sequence>
<dbReference type="OrthoDB" id="6415621at2759"/>
<accession>A0A9J6GIG0</accession>
<evidence type="ECO:0000313" key="2">
    <source>
        <dbReference type="Proteomes" id="UP000821853"/>
    </source>
</evidence>
<dbReference type="AlphaFoldDB" id="A0A9J6GIG0"/>
<gene>
    <name evidence="1" type="ORF">HPB48_017026</name>
</gene>
<keyword evidence="2" id="KW-1185">Reference proteome</keyword>
<reference evidence="1 2" key="1">
    <citation type="journal article" date="2020" name="Cell">
        <title>Large-Scale Comparative Analyses of Tick Genomes Elucidate Their Genetic Diversity and Vector Capacities.</title>
        <authorList>
            <consortium name="Tick Genome and Microbiome Consortium (TIGMIC)"/>
            <person name="Jia N."/>
            <person name="Wang J."/>
            <person name="Shi W."/>
            <person name="Du L."/>
            <person name="Sun Y."/>
            <person name="Zhan W."/>
            <person name="Jiang J.F."/>
            <person name="Wang Q."/>
            <person name="Zhang B."/>
            <person name="Ji P."/>
            <person name="Bell-Sakyi L."/>
            <person name="Cui X.M."/>
            <person name="Yuan T.T."/>
            <person name="Jiang B.G."/>
            <person name="Yang W.F."/>
            <person name="Lam T.T."/>
            <person name="Chang Q.C."/>
            <person name="Ding S.J."/>
            <person name="Wang X.J."/>
            <person name="Zhu J.G."/>
            <person name="Ruan X.D."/>
            <person name="Zhao L."/>
            <person name="Wei J.T."/>
            <person name="Ye R.Z."/>
            <person name="Que T.C."/>
            <person name="Du C.H."/>
            <person name="Zhou Y.H."/>
            <person name="Cheng J.X."/>
            <person name="Dai P.F."/>
            <person name="Guo W.B."/>
            <person name="Han X.H."/>
            <person name="Huang E.J."/>
            <person name="Li L.F."/>
            <person name="Wei W."/>
            <person name="Gao Y.C."/>
            <person name="Liu J.Z."/>
            <person name="Shao H.Z."/>
            <person name="Wang X."/>
            <person name="Wang C.C."/>
            <person name="Yang T.C."/>
            <person name="Huo Q.B."/>
            <person name="Li W."/>
            <person name="Chen H.Y."/>
            <person name="Chen S.E."/>
            <person name="Zhou L.G."/>
            <person name="Ni X.B."/>
            <person name="Tian J.H."/>
            <person name="Sheng Y."/>
            <person name="Liu T."/>
            <person name="Pan Y.S."/>
            <person name="Xia L.Y."/>
            <person name="Li J."/>
            <person name="Zhao F."/>
            <person name="Cao W.C."/>
        </authorList>
    </citation>
    <scope>NUCLEOTIDE SEQUENCE [LARGE SCALE GENOMIC DNA]</scope>
    <source>
        <strain evidence="1">HaeL-2018</strain>
    </source>
</reference>
<comment type="caution">
    <text evidence="1">The sequence shown here is derived from an EMBL/GenBank/DDBJ whole genome shotgun (WGS) entry which is preliminary data.</text>
</comment>
<dbReference type="EMBL" id="JABSTR010000006">
    <property type="protein sequence ID" value="KAH9374415.1"/>
    <property type="molecule type" value="Genomic_DNA"/>
</dbReference>
<dbReference type="Proteomes" id="UP000821853">
    <property type="component" value="Chromosome 4"/>
</dbReference>
<protein>
    <recommendedName>
        <fullName evidence="3">DNA helicase</fullName>
    </recommendedName>
</protein>
<organism evidence="1 2">
    <name type="scientific">Haemaphysalis longicornis</name>
    <name type="common">Bush tick</name>
    <dbReference type="NCBI Taxonomy" id="44386"/>
    <lineage>
        <taxon>Eukaryota</taxon>
        <taxon>Metazoa</taxon>
        <taxon>Ecdysozoa</taxon>
        <taxon>Arthropoda</taxon>
        <taxon>Chelicerata</taxon>
        <taxon>Arachnida</taxon>
        <taxon>Acari</taxon>
        <taxon>Parasitiformes</taxon>
        <taxon>Ixodida</taxon>
        <taxon>Ixodoidea</taxon>
        <taxon>Ixodidae</taxon>
        <taxon>Haemaphysalinae</taxon>
        <taxon>Haemaphysalis</taxon>
    </lineage>
</organism>